<dbReference type="Pfam" id="PF01182">
    <property type="entry name" value="Glucosamine_iso"/>
    <property type="match status" value="1"/>
</dbReference>
<dbReference type="GO" id="GO:0017057">
    <property type="term" value="F:6-phosphogluconolactonase activity"/>
    <property type="evidence" value="ECO:0007669"/>
    <property type="project" value="UniProtKB-UniRule"/>
</dbReference>
<evidence type="ECO:0000256" key="3">
    <source>
        <dbReference type="ARBA" id="ARBA00004961"/>
    </source>
</evidence>
<protein>
    <recommendedName>
        <fullName evidence="6 7">6-phosphogluconolactonase</fullName>
        <shortName evidence="7">6PGL</shortName>
        <ecNumber evidence="5 7">3.1.1.31</ecNumber>
    </recommendedName>
</protein>
<feature type="domain" description="Glucosamine/galactosamine-6-phosphate isomerase" evidence="8">
    <location>
        <begin position="14"/>
        <end position="223"/>
    </location>
</feature>
<sequence length="235" mass="24775">MARPVETAWHEFASPEELAEALAGTVAEHLAGAVKSRGHATLAVSGGSTPARFFRALSAKALAWDDVTIALVDERFVGANSERSNERLVREKLLQGPVANASFAGLFSADSDPDQAAASADRKFAGLPLPFDVVVLGMGLDGHTASFFPDAENLDALLDPSQTRVVMPVTAPSAGEPRLTLTLPILASARFLALHIEGEAKRDVLDATLSDAKPTAPIRRVLDAAASPPQIYWTA</sequence>
<evidence type="ECO:0000256" key="7">
    <source>
        <dbReference type="RuleBase" id="RU365095"/>
    </source>
</evidence>
<accession>A0A5B8L5P4</accession>
<proteinExistence type="inferred from homology"/>
<dbReference type="GO" id="GO:0005975">
    <property type="term" value="P:carbohydrate metabolic process"/>
    <property type="evidence" value="ECO:0007669"/>
    <property type="project" value="UniProtKB-UniRule"/>
</dbReference>
<dbReference type="EC" id="3.1.1.31" evidence="5 7"/>
<evidence type="ECO:0000256" key="1">
    <source>
        <dbReference type="ARBA" id="ARBA00000832"/>
    </source>
</evidence>
<dbReference type="InterPro" id="IPR039104">
    <property type="entry name" value="6PGL"/>
</dbReference>
<comment type="pathway">
    <text evidence="3 7">Carbohydrate degradation; pentose phosphate pathway; D-ribulose 5-phosphate from D-glucose 6-phosphate (oxidative stage): step 2/3.</text>
</comment>
<dbReference type="OrthoDB" id="9810967at2"/>
<gene>
    <name evidence="7 9" type="primary">pgl</name>
    <name evidence="9" type="ORF">FQ775_15390</name>
</gene>
<evidence type="ECO:0000259" key="8">
    <source>
        <dbReference type="Pfam" id="PF01182"/>
    </source>
</evidence>
<evidence type="ECO:0000256" key="4">
    <source>
        <dbReference type="ARBA" id="ARBA00010662"/>
    </source>
</evidence>
<evidence type="ECO:0000256" key="2">
    <source>
        <dbReference type="ARBA" id="ARBA00002681"/>
    </source>
</evidence>
<dbReference type="NCBIfam" id="TIGR01198">
    <property type="entry name" value="pgl"/>
    <property type="match status" value="1"/>
</dbReference>
<dbReference type="InterPro" id="IPR006148">
    <property type="entry name" value="Glc/Gal-6P_isomerase"/>
</dbReference>
<dbReference type="AlphaFoldDB" id="A0A5B8L5P4"/>
<dbReference type="UniPathway" id="UPA00115">
    <property type="reaction ID" value="UER00409"/>
</dbReference>
<evidence type="ECO:0000256" key="6">
    <source>
        <dbReference type="ARBA" id="ARBA00020337"/>
    </source>
</evidence>
<evidence type="ECO:0000313" key="10">
    <source>
        <dbReference type="Proteomes" id="UP000321389"/>
    </source>
</evidence>
<dbReference type="Gene3D" id="3.40.50.1360">
    <property type="match status" value="1"/>
</dbReference>
<dbReference type="EMBL" id="CP042301">
    <property type="protein sequence ID" value="QDZ03366.1"/>
    <property type="molecule type" value="Genomic_DNA"/>
</dbReference>
<organism evidence="9 10">
    <name type="scientific">Nitratireductor mangrovi</name>
    <dbReference type="NCBI Taxonomy" id="2599600"/>
    <lineage>
        <taxon>Bacteria</taxon>
        <taxon>Pseudomonadati</taxon>
        <taxon>Pseudomonadota</taxon>
        <taxon>Alphaproteobacteria</taxon>
        <taxon>Hyphomicrobiales</taxon>
        <taxon>Phyllobacteriaceae</taxon>
        <taxon>Nitratireductor</taxon>
    </lineage>
</organism>
<evidence type="ECO:0000256" key="5">
    <source>
        <dbReference type="ARBA" id="ARBA00013198"/>
    </source>
</evidence>
<keyword evidence="7 9" id="KW-0378">Hydrolase</keyword>
<name>A0A5B8L5P4_9HYPH</name>
<evidence type="ECO:0000313" key="9">
    <source>
        <dbReference type="EMBL" id="QDZ03366.1"/>
    </source>
</evidence>
<dbReference type="CDD" id="cd01400">
    <property type="entry name" value="6PGL"/>
    <property type="match status" value="1"/>
</dbReference>
<dbReference type="InterPro" id="IPR037171">
    <property type="entry name" value="NagB/RpiA_transferase-like"/>
</dbReference>
<dbReference type="PANTHER" id="PTHR11054:SF0">
    <property type="entry name" value="6-PHOSPHOGLUCONOLACTONASE"/>
    <property type="match status" value="1"/>
</dbReference>
<comment type="similarity">
    <text evidence="4 7">Belongs to the glucosamine/galactosamine-6-phosphate isomerase family. 6-phosphogluconolactonase subfamily.</text>
</comment>
<dbReference type="SUPFAM" id="SSF100950">
    <property type="entry name" value="NagB/RpiA/CoA transferase-like"/>
    <property type="match status" value="1"/>
</dbReference>
<comment type="catalytic activity">
    <reaction evidence="1 7">
        <text>6-phospho-D-glucono-1,5-lactone + H2O = 6-phospho-D-gluconate + H(+)</text>
        <dbReference type="Rhea" id="RHEA:12556"/>
        <dbReference type="ChEBI" id="CHEBI:15377"/>
        <dbReference type="ChEBI" id="CHEBI:15378"/>
        <dbReference type="ChEBI" id="CHEBI:57955"/>
        <dbReference type="ChEBI" id="CHEBI:58759"/>
        <dbReference type="EC" id="3.1.1.31"/>
    </reaction>
</comment>
<dbReference type="InterPro" id="IPR005900">
    <property type="entry name" value="6-phosphogluconolactonase_DevB"/>
</dbReference>
<reference evidence="9" key="1">
    <citation type="submission" date="2020-04" db="EMBL/GenBank/DDBJ databases">
        <title>Nitratireductor sp. nov. isolated from mangrove soil.</title>
        <authorList>
            <person name="Ye Y."/>
        </authorList>
    </citation>
    <scope>NUCLEOTIDE SEQUENCE</scope>
    <source>
        <strain evidence="9">SY7</strain>
    </source>
</reference>
<dbReference type="GO" id="GO:0006098">
    <property type="term" value="P:pentose-phosphate shunt"/>
    <property type="evidence" value="ECO:0007669"/>
    <property type="project" value="UniProtKB-UniPathway"/>
</dbReference>
<comment type="function">
    <text evidence="2 7">Hydrolysis of 6-phosphogluconolactone to 6-phosphogluconate.</text>
</comment>
<keyword evidence="10" id="KW-1185">Reference proteome</keyword>
<dbReference type="PANTHER" id="PTHR11054">
    <property type="entry name" value="6-PHOSPHOGLUCONOLACTONASE"/>
    <property type="match status" value="1"/>
</dbReference>
<dbReference type="Proteomes" id="UP000321389">
    <property type="component" value="Chromosome"/>
</dbReference>
<dbReference type="KEGG" id="niy:FQ775_15390"/>